<dbReference type="EMBL" id="CAJOBP010043301">
    <property type="protein sequence ID" value="CAF4772544.1"/>
    <property type="molecule type" value="Genomic_DNA"/>
</dbReference>
<organism evidence="3 4">
    <name type="scientific">Rotaria socialis</name>
    <dbReference type="NCBI Taxonomy" id="392032"/>
    <lineage>
        <taxon>Eukaryota</taxon>
        <taxon>Metazoa</taxon>
        <taxon>Spiralia</taxon>
        <taxon>Gnathifera</taxon>
        <taxon>Rotifera</taxon>
        <taxon>Eurotatoria</taxon>
        <taxon>Bdelloidea</taxon>
        <taxon>Philodinida</taxon>
        <taxon>Philodinidae</taxon>
        <taxon>Rotaria</taxon>
    </lineage>
</organism>
<feature type="region of interest" description="Disordered" evidence="2">
    <location>
        <begin position="1"/>
        <end position="38"/>
    </location>
</feature>
<feature type="coiled-coil region" evidence="1">
    <location>
        <begin position="66"/>
        <end position="121"/>
    </location>
</feature>
<sequence>DDGFSNFEFNDNTDHTKFDDDNNDNNNDIQTNHHHELAKAHEKNYEQIWAMTEKQSNEQSQKVYEFEILKQRYESLEKSLANAEKEKEYFQKNYEQTKKDFEHIEEKYLKAKKLIKELQDR</sequence>
<name>A0A821MSQ2_9BILA</name>
<dbReference type="AlphaFoldDB" id="A0A821MSQ2"/>
<proteinExistence type="predicted"/>
<reference evidence="3" key="1">
    <citation type="submission" date="2021-02" db="EMBL/GenBank/DDBJ databases">
        <authorList>
            <person name="Nowell W R."/>
        </authorList>
    </citation>
    <scope>NUCLEOTIDE SEQUENCE</scope>
</reference>
<feature type="non-terminal residue" evidence="3">
    <location>
        <position position="121"/>
    </location>
</feature>
<feature type="non-terminal residue" evidence="3">
    <location>
        <position position="1"/>
    </location>
</feature>
<comment type="caution">
    <text evidence="3">The sequence shown here is derived from an EMBL/GenBank/DDBJ whole genome shotgun (WGS) entry which is preliminary data.</text>
</comment>
<keyword evidence="1" id="KW-0175">Coiled coil</keyword>
<evidence type="ECO:0000313" key="4">
    <source>
        <dbReference type="Proteomes" id="UP000663873"/>
    </source>
</evidence>
<keyword evidence="4" id="KW-1185">Reference proteome</keyword>
<evidence type="ECO:0000256" key="1">
    <source>
        <dbReference type="SAM" id="Coils"/>
    </source>
</evidence>
<dbReference type="Proteomes" id="UP000663873">
    <property type="component" value="Unassembled WGS sequence"/>
</dbReference>
<evidence type="ECO:0000313" key="3">
    <source>
        <dbReference type="EMBL" id="CAF4772544.1"/>
    </source>
</evidence>
<evidence type="ECO:0000256" key="2">
    <source>
        <dbReference type="SAM" id="MobiDB-lite"/>
    </source>
</evidence>
<accession>A0A821MSQ2</accession>
<gene>
    <name evidence="3" type="ORF">UJA718_LOCUS39979</name>
</gene>
<protein>
    <submittedName>
        <fullName evidence="3">Uncharacterized protein</fullName>
    </submittedName>
</protein>